<feature type="domain" description="NmrA-like" evidence="4">
    <location>
        <begin position="202"/>
        <end position="276"/>
    </location>
</feature>
<keyword evidence="2" id="KW-0521">NADP</keyword>
<name>A0A061I504_CRIGR</name>
<dbReference type="InterPro" id="IPR036291">
    <property type="entry name" value="NAD(P)-bd_dom_sf"/>
</dbReference>
<dbReference type="AlphaFoldDB" id="A0A061I504"/>
<feature type="non-terminal residue" evidence="5">
    <location>
        <position position="1"/>
    </location>
</feature>
<protein>
    <recommendedName>
        <fullName evidence="3">NmrA-like family domain-containing protein 1</fullName>
    </recommendedName>
</protein>
<dbReference type="Gene3D" id="3.40.50.720">
    <property type="entry name" value="NAD(P)-binding Rossmann-like Domain"/>
    <property type="match status" value="1"/>
</dbReference>
<dbReference type="InterPro" id="IPR051164">
    <property type="entry name" value="NmrA-like_oxidored"/>
</dbReference>
<dbReference type="GO" id="GO:0005634">
    <property type="term" value="C:nucleus"/>
    <property type="evidence" value="ECO:0007669"/>
    <property type="project" value="TreeGrafter"/>
</dbReference>
<dbReference type="PANTHER" id="PTHR42748">
    <property type="entry name" value="NITROGEN METABOLITE REPRESSION PROTEIN NMRA FAMILY MEMBER"/>
    <property type="match status" value="1"/>
</dbReference>
<organism evidence="5 6">
    <name type="scientific">Cricetulus griseus</name>
    <name type="common">Chinese hamster</name>
    <name type="synonym">Cricetulus barabensis griseus</name>
    <dbReference type="NCBI Taxonomy" id="10029"/>
    <lineage>
        <taxon>Eukaryota</taxon>
        <taxon>Metazoa</taxon>
        <taxon>Chordata</taxon>
        <taxon>Craniata</taxon>
        <taxon>Vertebrata</taxon>
        <taxon>Euteleostomi</taxon>
        <taxon>Mammalia</taxon>
        <taxon>Eutheria</taxon>
        <taxon>Euarchontoglires</taxon>
        <taxon>Glires</taxon>
        <taxon>Rodentia</taxon>
        <taxon>Myomorpha</taxon>
        <taxon>Muroidea</taxon>
        <taxon>Cricetidae</taxon>
        <taxon>Cricetinae</taxon>
        <taxon>Cricetulus</taxon>
    </lineage>
</organism>
<dbReference type="InterPro" id="IPR008030">
    <property type="entry name" value="NmrA-like"/>
</dbReference>
<dbReference type="SUPFAM" id="SSF51735">
    <property type="entry name" value="NAD(P)-binding Rossmann-fold domains"/>
    <property type="match status" value="1"/>
</dbReference>
<evidence type="ECO:0000313" key="6">
    <source>
        <dbReference type="Proteomes" id="UP000030759"/>
    </source>
</evidence>
<evidence type="ECO:0000313" key="5">
    <source>
        <dbReference type="EMBL" id="ERE74543.1"/>
    </source>
</evidence>
<reference evidence="6" key="1">
    <citation type="journal article" date="2013" name="Nat. Biotechnol.">
        <title>Chinese hamster genome sequenced from sorted chromosomes.</title>
        <authorList>
            <person name="Brinkrolf K."/>
            <person name="Rupp O."/>
            <person name="Laux H."/>
            <person name="Kollin F."/>
            <person name="Ernst W."/>
            <person name="Linke B."/>
            <person name="Kofler R."/>
            <person name="Romand S."/>
            <person name="Hesse F."/>
            <person name="Budach W.E."/>
            <person name="Galosy S."/>
            <person name="Muller D."/>
            <person name="Noll T."/>
            <person name="Wienberg J."/>
            <person name="Jostock T."/>
            <person name="Leonard M."/>
            <person name="Grillari J."/>
            <person name="Tauch A."/>
            <person name="Goesmann A."/>
            <person name="Helk B."/>
            <person name="Mott J.E."/>
            <person name="Puhler A."/>
            <person name="Borth N."/>
        </authorList>
    </citation>
    <scope>NUCLEOTIDE SEQUENCE [LARGE SCALE GENOMIC DNA]</scope>
    <source>
        <strain evidence="6">17A/GY</strain>
    </source>
</reference>
<evidence type="ECO:0000256" key="3">
    <source>
        <dbReference type="ARBA" id="ARBA00040296"/>
    </source>
</evidence>
<dbReference type="EMBL" id="KE675965">
    <property type="protein sequence ID" value="ERE74543.1"/>
    <property type="molecule type" value="Genomic_DNA"/>
</dbReference>
<sequence length="347" mass="37987">AQGGSVARAILENNHFALRALTRDVTGKKAQVFQDLGAEVVRCDLDDPASVEEALKGVYGAFVVTNFWDHHSKEKEACQGKLVADVAKRLGLKHVVYSGLENVDRLTGGKLKVLHFDGKGEVEEYFWSIGVPMTSVRLAAYFENFLTLWKPVKTSEGHYTLVDTLVFLALWVLFRGPLNCPRLPHGSHTHKGQDRTRSGKHTALPMGDVPMDGISVADVGAVVSSIFASPEEFVGKAVGLSAEALTIQQYADILSKTLGKDIRDAKDGTFSVFGSIYDKPELKQPSNYLAPSETQSICQGLNLKDVLFLLPFTEEQTEALWAAWQNLGSDLCSVALELAYVTMLEVD</sequence>
<proteinExistence type="inferred from homology"/>
<dbReference type="PANTHER" id="PTHR42748:SF10">
    <property type="entry name" value="NMRA-LIKE DOMAIN-CONTAINING PROTEIN"/>
    <property type="match status" value="1"/>
</dbReference>
<comment type="similarity">
    <text evidence="1">Belongs to the NmrA-type oxidoreductase family.</text>
</comment>
<evidence type="ECO:0000256" key="2">
    <source>
        <dbReference type="ARBA" id="ARBA00022857"/>
    </source>
</evidence>
<feature type="domain" description="NmrA-like" evidence="4">
    <location>
        <begin position="2"/>
        <end position="155"/>
    </location>
</feature>
<evidence type="ECO:0000259" key="4">
    <source>
        <dbReference type="Pfam" id="PF05368"/>
    </source>
</evidence>
<dbReference type="Pfam" id="PF05368">
    <property type="entry name" value="NmrA"/>
    <property type="match status" value="2"/>
</dbReference>
<dbReference type="CDD" id="cd05251">
    <property type="entry name" value="NmrA_like_SDR_a"/>
    <property type="match status" value="1"/>
</dbReference>
<evidence type="ECO:0000256" key="1">
    <source>
        <dbReference type="ARBA" id="ARBA00006328"/>
    </source>
</evidence>
<accession>A0A061I504</accession>
<gene>
    <name evidence="5" type="ORF">H671_4g13358</name>
</gene>
<dbReference type="Proteomes" id="UP000030759">
    <property type="component" value="Unassembled WGS sequence"/>
</dbReference>